<evidence type="ECO:0000313" key="2">
    <source>
        <dbReference type="EMBL" id="VBB27029.1"/>
    </source>
</evidence>
<protein>
    <submittedName>
        <fullName evidence="2">Uncharacterized protein</fullName>
    </submittedName>
</protein>
<dbReference type="EMBL" id="UPTC01000171">
    <property type="protein sequence ID" value="VBB27029.1"/>
    <property type="molecule type" value="Genomic_DNA"/>
</dbReference>
<reference evidence="2 3" key="1">
    <citation type="submission" date="2018-08" db="EMBL/GenBank/DDBJ databases">
        <authorList>
            <person name="Laetsch R D."/>
            <person name="Stevens L."/>
            <person name="Kumar S."/>
            <person name="Blaxter L. M."/>
        </authorList>
    </citation>
    <scope>NUCLEOTIDE SEQUENCE [LARGE SCALE GENOMIC DNA]</scope>
</reference>
<proteinExistence type="predicted"/>
<dbReference type="OrthoDB" id="5838752at2759"/>
<organism evidence="2 3">
    <name type="scientific">Acanthocheilonema viteae</name>
    <name type="common">Filarial nematode worm</name>
    <name type="synonym">Dipetalonema viteae</name>
    <dbReference type="NCBI Taxonomy" id="6277"/>
    <lineage>
        <taxon>Eukaryota</taxon>
        <taxon>Metazoa</taxon>
        <taxon>Ecdysozoa</taxon>
        <taxon>Nematoda</taxon>
        <taxon>Chromadorea</taxon>
        <taxon>Rhabditida</taxon>
        <taxon>Spirurina</taxon>
        <taxon>Spiruromorpha</taxon>
        <taxon>Filarioidea</taxon>
        <taxon>Onchocercidae</taxon>
        <taxon>Acanthocheilonema</taxon>
    </lineage>
</organism>
<evidence type="ECO:0000313" key="3">
    <source>
        <dbReference type="Proteomes" id="UP000276991"/>
    </source>
</evidence>
<keyword evidence="1" id="KW-0732">Signal</keyword>
<feature type="chain" id="PRO_5019798974" evidence="1">
    <location>
        <begin position="21"/>
        <end position="172"/>
    </location>
</feature>
<name>A0A498S6B5_ACAVI</name>
<accession>A0A498S6B5</accession>
<evidence type="ECO:0000256" key="1">
    <source>
        <dbReference type="SAM" id="SignalP"/>
    </source>
</evidence>
<sequence>MHSLRMVAVALLALMRNVSITVNYNRNTGGVNERVIDGQFRDNTAKYYHNNSTHGHRNIDDNSKDIEHAKFHIKESKKKSLRQDMFKELNIFKVSYPPAEYHFFRSMLDENLCNQYTLECIYYRSEYPHSRLSFDPKTDKEYNPCHRFVEPCFGISEYDYKIIKKFRSLREY</sequence>
<dbReference type="AlphaFoldDB" id="A0A498S6B5"/>
<keyword evidence="3" id="KW-1185">Reference proteome</keyword>
<gene>
    <name evidence="2" type="ORF">NAV_LOCUS1859</name>
</gene>
<dbReference type="Proteomes" id="UP000276991">
    <property type="component" value="Unassembled WGS sequence"/>
</dbReference>
<feature type="signal peptide" evidence="1">
    <location>
        <begin position="1"/>
        <end position="20"/>
    </location>
</feature>